<dbReference type="FunFam" id="3.40.50.300:FF:000011">
    <property type="entry name" value="Putative ABC transporter ATP-binding component"/>
    <property type="match status" value="1"/>
</dbReference>
<dbReference type="OrthoDB" id="9762369at2"/>
<dbReference type="AlphaFoldDB" id="A0A2S9YRU9"/>
<dbReference type="PANTHER" id="PTHR42855">
    <property type="entry name" value="ABC TRANSPORTER ATP-BINDING SUBUNIT"/>
    <property type="match status" value="1"/>
</dbReference>
<dbReference type="Pfam" id="PF12848">
    <property type="entry name" value="ABC_tran_Xtn"/>
    <property type="match status" value="1"/>
</dbReference>
<feature type="coiled-coil region" evidence="3">
    <location>
        <begin position="248"/>
        <end position="293"/>
    </location>
</feature>
<dbReference type="InterPro" id="IPR017871">
    <property type="entry name" value="ABC_transporter-like_CS"/>
</dbReference>
<feature type="compositionally biased region" description="Basic and acidic residues" evidence="4">
    <location>
        <begin position="600"/>
        <end position="621"/>
    </location>
</feature>
<dbReference type="InterPro" id="IPR032524">
    <property type="entry name" value="ABC_tran_C"/>
</dbReference>
<dbReference type="GO" id="GO:0016887">
    <property type="term" value="F:ATP hydrolysis activity"/>
    <property type="evidence" value="ECO:0007669"/>
    <property type="project" value="InterPro"/>
</dbReference>
<dbReference type="PROSITE" id="PS50893">
    <property type="entry name" value="ABC_TRANSPORTER_2"/>
    <property type="match status" value="2"/>
</dbReference>
<keyword evidence="3" id="KW-0175">Coiled coil</keyword>
<dbReference type="Gene3D" id="3.40.50.300">
    <property type="entry name" value="P-loop containing nucleotide triphosphate hydrolases"/>
    <property type="match status" value="2"/>
</dbReference>
<dbReference type="InterPro" id="IPR003593">
    <property type="entry name" value="AAA+_ATPase"/>
</dbReference>
<dbReference type="RefSeq" id="WP_106089519.1">
    <property type="nucleotide sequence ID" value="NZ_PVNL01000049.1"/>
</dbReference>
<dbReference type="Pfam" id="PF16326">
    <property type="entry name" value="ABC_tran_CTD"/>
    <property type="match status" value="1"/>
</dbReference>
<name>A0A2S9YRU9_9BACT</name>
<feature type="domain" description="ABC transporter" evidence="5">
    <location>
        <begin position="337"/>
        <end position="556"/>
    </location>
</feature>
<feature type="region of interest" description="Disordered" evidence="4">
    <location>
        <begin position="560"/>
        <end position="628"/>
    </location>
</feature>
<dbReference type="GO" id="GO:0003677">
    <property type="term" value="F:DNA binding"/>
    <property type="evidence" value="ECO:0007669"/>
    <property type="project" value="InterPro"/>
</dbReference>
<organism evidence="6 7">
    <name type="scientific">Enhygromyxa salina</name>
    <dbReference type="NCBI Taxonomy" id="215803"/>
    <lineage>
        <taxon>Bacteria</taxon>
        <taxon>Pseudomonadati</taxon>
        <taxon>Myxococcota</taxon>
        <taxon>Polyangia</taxon>
        <taxon>Nannocystales</taxon>
        <taxon>Nannocystaceae</taxon>
        <taxon>Enhygromyxa</taxon>
    </lineage>
</organism>
<evidence type="ECO:0000256" key="1">
    <source>
        <dbReference type="ARBA" id="ARBA00022741"/>
    </source>
</evidence>
<keyword evidence="1" id="KW-0547">Nucleotide-binding</keyword>
<comment type="caution">
    <text evidence="6">The sequence shown here is derived from an EMBL/GenBank/DDBJ whole genome shotgun (WGS) entry which is preliminary data.</text>
</comment>
<dbReference type="InterPro" id="IPR003439">
    <property type="entry name" value="ABC_transporter-like_ATP-bd"/>
</dbReference>
<dbReference type="PROSITE" id="PS00211">
    <property type="entry name" value="ABC_TRANSPORTER_1"/>
    <property type="match status" value="2"/>
</dbReference>
<dbReference type="SUPFAM" id="SSF52540">
    <property type="entry name" value="P-loop containing nucleoside triphosphate hydrolases"/>
    <property type="match status" value="2"/>
</dbReference>
<dbReference type="InterPro" id="IPR032781">
    <property type="entry name" value="ABC_tran_Xtn"/>
</dbReference>
<sequence length="703" mass="77891">MSLVVFEKVSLGFGQKTIVNELDLRIGDGERIGLIGANGSGKSTLLKLLSGDAKPDSGRITCARGLEIGWLPQDIAVEGGRSLLEFVLASVPGRELLGTRIEQTEAELAAVQAEVESDARPIDDEELMELATRLAELHERATHFEMHYSEHEALKILSGLGFAPADQQRDLGELSGGWKMRAVLGSLLFQRPDLMLLDEPTNHLDMPSVAWFGDFLQRYRRSFLLICHDREFLDEQIDRVVTFEPEGVRQYRGNYQAYQRQREEEEIILENKARNLGREREKAEQFIDRFRAQANKAKAVQSRVKALAKLDDVVVFEKRKVMRFTFPPCDRAGHEVVKIRGLKKAYSTPERGDHVVFPGLDLSVSRGDKIGIIGINGAGKTTLLRMIAGEISHDAGELEIGHKVTPGYYAQHHAESLHRELTVFEEVAQQDPHAGQTRVRSILGAFLYSGDDVDKKIAVLSGGERARVALAKLLIKPGNLLLMDEPTNHLDLESSESLAESLSTYDGTVLFVSHNRSFVRKLATKIWNVHDGTVEIYPGTLDEYLASARERGEALEAVADGKAGPTKQPQSAGAATPSPSQSPSSSSSSSSAAPAQADGGAKRDRAGERERKRKEAQDRAARNKRLKPLQRQVADLEARIVELEQAQKQRSVELADPAVYEDAERRGVLLDDYQAAAAKLEELSGRWELASMELEEQLEELET</sequence>
<evidence type="ECO:0000256" key="3">
    <source>
        <dbReference type="SAM" id="Coils"/>
    </source>
</evidence>
<accession>A0A2S9YRU9</accession>
<reference evidence="6 7" key="1">
    <citation type="submission" date="2018-03" db="EMBL/GenBank/DDBJ databases">
        <title>Draft Genome Sequences of the Obligatory Marine Myxobacteria Enhygromyxa salina SWB007.</title>
        <authorList>
            <person name="Poehlein A."/>
            <person name="Moghaddam J.A."/>
            <person name="Harms H."/>
            <person name="Alanjari M."/>
            <person name="Koenig G.M."/>
            <person name="Daniel R."/>
            <person name="Schaeberle T.F."/>
        </authorList>
    </citation>
    <scope>NUCLEOTIDE SEQUENCE [LARGE SCALE GENOMIC DNA]</scope>
    <source>
        <strain evidence="6 7">SWB007</strain>
    </source>
</reference>
<dbReference type="InterPro" id="IPR051309">
    <property type="entry name" value="ABCF_ATPase"/>
</dbReference>
<keyword evidence="2 6" id="KW-0067">ATP-binding</keyword>
<evidence type="ECO:0000313" key="6">
    <source>
        <dbReference type="EMBL" id="PRQ07821.1"/>
    </source>
</evidence>
<evidence type="ECO:0000313" key="7">
    <source>
        <dbReference type="Proteomes" id="UP000238823"/>
    </source>
</evidence>
<protein>
    <submittedName>
        <fullName evidence="6">Putative ABC transporter ATP-binding protein YheS</fullName>
    </submittedName>
</protein>
<dbReference type="GO" id="GO:0005524">
    <property type="term" value="F:ATP binding"/>
    <property type="evidence" value="ECO:0007669"/>
    <property type="project" value="UniProtKB-KW"/>
</dbReference>
<dbReference type="Gene3D" id="1.10.287.380">
    <property type="entry name" value="Valyl-tRNA synthetase, C-terminal domain"/>
    <property type="match status" value="1"/>
</dbReference>
<gene>
    <name evidence="6" type="primary">yheS_3</name>
    <name evidence="6" type="ORF">ENSA7_24930</name>
</gene>
<dbReference type="InterPro" id="IPR027417">
    <property type="entry name" value="P-loop_NTPase"/>
</dbReference>
<dbReference type="CDD" id="cd03221">
    <property type="entry name" value="ABCF_EF-3"/>
    <property type="match status" value="2"/>
</dbReference>
<feature type="compositionally biased region" description="Low complexity" evidence="4">
    <location>
        <begin position="568"/>
        <end position="599"/>
    </location>
</feature>
<dbReference type="InterPro" id="IPR037118">
    <property type="entry name" value="Val-tRNA_synth_C_sf"/>
</dbReference>
<dbReference type="SMART" id="SM00382">
    <property type="entry name" value="AAA"/>
    <property type="match status" value="2"/>
</dbReference>
<dbReference type="EMBL" id="PVNL01000049">
    <property type="protein sequence ID" value="PRQ07821.1"/>
    <property type="molecule type" value="Genomic_DNA"/>
</dbReference>
<evidence type="ECO:0000256" key="2">
    <source>
        <dbReference type="ARBA" id="ARBA00022840"/>
    </source>
</evidence>
<dbReference type="Pfam" id="PF00005">
    <property type="entry name" value="ABC_tran"/>
    <property type="match status" value="2"/>
</dbReference>
<feature type="domain" description="ABC transporter" evidence="5">
    <location>
        <begin position="4"/>
        <end position="270"/>
    </location>
</feature>
<dbReference type="Proteomes" id="UP000238823">
    <property type="component" value="Unassembled WGS sequence"/>
</dbReference>
<dbReference type="PANTHER" id="PTHR42855:SF2">
    <property type="entry name" value="DRUG RESISTANCE ABC TRANSPORTER,ATP-BINDING PROTEIN"/>
    <property type="match status" value="1"/>
</dbReference>
<evidence type="ECO:0000256" key="4">
    <source>
        <dbReference type="SAM" id="MobiDB-lite"/>
    </source>
</evidence>
<proteinExistence type="predicted"/>
<evidence type="ECO:0000259" key="5">
    <source>
        <dbReference type="PROSITE" id="PS50893"/>
    </source>
</evidence>